<reference evidence="6" key="1">
    <citation type="submission" date="2020-05" db="UniProtKB">
        <authorList>
            <consortium name="EnsemblMetazoa"/>
        </authorList>
    </citation>
    <scope>IDENTIFICATION</scope>
    <source>
        <strain evidence="6">Aabys</strain>
    </source>
</reference>
<feature type="coiled-coil region" evidence="4">
    <location>
        <begin position="151"/>
        <end position="234"/>
    </location>
</feature>
<protein>
    <submittedName>
        <fullName evidence="8">E3 ubiquitin-protein ligase TRAIP</fullName>
    </submittedName>
</protein>
<keyword evidence="7" id="KW-1185">Reference proteome</keyword>
<proteinExistence type="predicted"/>
<sequence length="318" mass="36827">MSGLKLICPICTDNFCESDEIHSTSCGHLYHLSCMQEWQSRAPNCPQCREENPSSHKIFLILNDEPEVSPSAPSIDFGEELQVKLESSFDKIFELEEQLKENEINFLQMQEQYSVEQELRKKLQREIDQVAITDEYFLQMHSLYSASEDRVKTLQEEILRYITELDLKSQEIKKKENEILTLNASLHSTDKRRADESELAQQMQQKLSEHENKIRDLQQENSRLANQNEYHIKELALKAKEISVLKEFLDRKVGNSVKTVAPAPVSETVTACKCNADTVADLKVKHLTLQLEKEIENNSKLLLEKKKLQSQIQEMEKS</sequence>
<dbReference type="VEuPathDB" id="VectorBase:MDOMA2_020026"/>
<evidence type="ECO:0000313" key="6">
    <source>
        <dbReference type="EnsemblMetazoa" id="MDOA011466-PA"/>
    </source>
</evidence>
<dbReference type="Gene3D" id="3.30.40.10">
    <property type="entry name" value="Zinc/RING finger domain, C3HC4 (zinc finger)"/>
    <property type="match status" value="1"/>
</dbReference>
<dbReference type="InterPro" id="IPR013083">
    <property type="entry name" value="Znf_RING/FYVE/PHD"/>
</dbReference>
<dbReference type="InterPro" id="IPR001841">
    <property type="entry name" value="Znf_RING"/>
</dbReference>
<feature type="coiled-coil region" evidence="4">
    <location>
        <begin position="291"/>
        <end position="318"/>
    </location>
</feature>
<evidence type="ECO:0000259" key="5">
    <source>
        <dbReference type="PROSITE" id="PS50089"/>
    </source>
</evidence>
<dbReference type="RefSeq" id="XP_005184110.1">
    <property type="nucleotide sequence ID" value="XM_005184053.3"/>
</dbReference>
<dbReference type="KEGG" id="mde:101888012"/>
<dbReference type="eggNOG" id="KOG0827">
    <property type="taxonomic scope" value="Eukaryota"/>
</dbReference>
<keyword evidence="1 3" id="KW-0863">Zinc-finger</keyword>
<feature type="domain" description="RING-type" evidence="5">
    <location>
        <begin position="8"/>
        <end position="49"/>
    </location>
</feature>
<dbReference type="OrthoDB" id="8062037at2759"/>
<evidence type="ECO:0000256" key="2">
    <source>
        <dbReference type="ARBA" id="ARBA00022833"/>
    </source>
</evidence>
<evidence type="ECO:0000256" key="1">
    <source>
        <dbReference type="ARBA" id="ARBA00022771"/>
    </source>
</evidence>
<evidence type="ECO:0000256" key="4">
    <source>
        <dbReference type="SAM" id="Coils"/>
    </source>
</evidence>
<dbReference type="SMART" id="SM00184">
    <property type="entry name" value="RING"/>
    <property type="match status" value="1"/>
</dbReference>
<dbReference type="PROSITE" id="PS50089">
    <property type="entry name" value="ZF_RING_2"/>
    <property type="match status" value="1"/>
</dbReference>
<dbReference type="VEuPathDB" id="VectorBase:MDOA011466"/>
<keyword evidence="2" id="KW-0862">Zinc</keyword>
<name>A0A1I8N4J1_MUSDO</name>
<evidence type="ECO:0000313" key="7">
    <source>
        <dbReference type="Proteomes" id="UP001652621"/>
    </source>
</evidence>
<organism evidence="6">
    <name type="scientific">Musca domestica</name>
    <name type="common">House fly</name>
    <dbReference type="NCBI Taxonomy" id="7370"/>
    <lineage>
        <taxon>Eukaryota</taxon>
        <taxon>Metazoa</taxon>
        <taxon>Ecdysozoa</taxon>
        <taxon>Arthropoda</taxon>
        <taxon>Hexapoda</taxon>
        <taxon>Insecta</taxon>
        <taxon>Pterygota</taxon>
        <taxon>Neoptera</taxon>
        <taxon>Endopterygota</taxon>
        <taxon>Diptera</taxon>
        <taxon>Brachycera</taxon>
        <taxon>Muscomorpha</taxon>
        <taxon>Muscoidea</taxon>
        <taxon>Muscidae</taxon>
        <taxon>Musca</taxon>
    </lineage>
</organism>
<dbReference type="Proteomes" id="UP001652621">
    <property type="component" value="Unplaced"/>
</dbReference>
<dbReference type="Pfam" id="PF13639">
    <property type="entry name" value="zf-RING_2"/>
    <property type="match status" value="1"/>
</dbReference>
<dbReference type="AlphaFoldDB" id="A0A1I8N4J1"/>
<evidence type="ECO:0000313" key="8">
    <source>
        <dbReference type="RefSeq" id="XP_005184110.1"/>
    </source>
</evidence>
<dbReference type="SUPFAM" id="SSF57850">
    <property type="entry name" value="RING/U-box"/>
    <property type="match status" value="1"/>
</dbReference>
<dbReference type="EnsemblMetazoa" id="MDOA011466-RA">
    <property type="protein sequence ID" value="MDOA011466-PA"/>
    <property type="gene ID" value="MDOA011466"/>
</dbReference>
<dbReference type="GO" id="GO:0008270">
    <property type="term" value="F:zinc ion binding"/>
    <property type="evidence" value="ECO:0007669"/>
    <property type="project" value="UniProtKB-KW"/>
</dbReference>
<keyword evidence="1 3" id="KW-0479">Metal-binding</keyword>
<gene>
    <name evidence="6" type="primary">101888012</name>
    <name evidence="8" type="synonym">LOC101888012</name>
</gene>
<dbReference type="GeneID" id="101888012"/>
<keyword evidence="4" id="KW-0175">Coiled coil</keyword>
<evidence type="ECO:0000256" key="3">
    <source>
        <dbReference type="PROSITE-ProRule" id="PRU00175"/>
    </source>
</evidence>
<reference evidence="8" key="2">
    <citation type="submission" date="2025-04" db="UniProtKB">
        <authorList>
            <consortium name="RefSeq"/>
        </authorList>
    </citation>
    <scope>IDENTIFICATION</scope>
    <source>
        <strain evidence="8">Aabys</strain>
    </source>
</reference>
<accession>A0A1I8N4J1</accession>